<keyword evidence="3" id="KW-1185">Reference proteome</keyword>
<evidence type="ECO:0000313" key="2">
    <source>
        <dbReference type="EMBL" id="EXM37777.1"/>
    </source>
</evidence>
<reference evidence="2 3" key="1">
    <citation type="submission" date="2013-06" db="EMBL/GenBank/DDBJ databases">
        <title>Rumen cellulosomics: divergent fiber-degrading strategies revealed by comparative genome-wide analysis of six Ruminococcal strains.</title>
        <authorList>
            <person name="Dassa B."/>
            <person name="Borovok I."/>
            <person name="Lamed R."/>
            <person name="Flint H."/>
            <person name="Yeoman C.J."/>
            <person name="White B."/>
            <person name="Bayer E.A."/>
        </authorList>
    </citation>
    <scope>NUCLEOTIDE SEQUENCE [LARGE SCALE GENOMIC DNA]</scope>
    <source>
        <strain evidence="2 3">SY3</strain>
    </source>
</reference>
<organism evidence="2 3">
    <name type="scientific">Ruminococcus albus SY3</name>
    <dbReference type="NCBI Taxonomy" id="1341156"/>
    <lineage>
        <taxon>Bacteria</taxon>
        <taxon>Bacillati</taxon>
        <taxon>Bacillota</taxon>
        <taxon>Clostridia</taxon>
        <taxon>Eubacteriales</taxon>
        <taxon>Oscillospiraceae</taxon>
        <taxon>Ruminococcus</taxon>
    </lineage>
</organism>
<keyword evidence="1" id="KW-1133">Transmembrane helix</keyword>
<evidence type="ECO:0000313" key="3">
    <source>
        <dbReference type="Proteomes" id="UP000021369"/>
    </source>
</evidence>
<proteinExistence type="predicted"/>
<dbReference type="Proteomes" id="UP000021369">
    <property type="component" value="Unassembled WGS sequence"/>
</dbReference>
<keyword evidence="1" id="KW-0812">Transmembrane</keyword>
<dbReference type="EMBL" id="JEOB01000004">
    <property type="protein sequence ID" value="EXM37777.1"/>
    <property type="molecule type" value="Genomic_DNA"/>
</dbReference>
<protein>
    <submittedName>
        <fullName evidence="2">Stage III sporulation protein AD</fullName>
    </submittedName>
</protein>
<feature type="transmembrane region" description="Helical" evidence="1">
    <location>
        <begin position="70"/>
        <end position="87"/>
    </location>
</feature>
<evidence type="ECO:0000256" key="1">
    <source>
        <dbReference type="SAM" id="Phobius"/>
    </source>
</evidence>
<dbReference type="PATRIC" id="fig|1341156.4.peg.2746"/>
<comment type="caution">
    <text evidence="2">The sequence shown here is derived from an EMBL/GenBank/DDBJ whole genome shotgun (WGS) entry which is preliminary data.</text>
</comment>
<name>A0A011UX36_RUMAL</name>
<dbReference type="Pfam" id="PF06686">
    <property type="entry name" value="SpoIIIAC"/>
    <property type="match status" value="1"/>
</dbReference>
<accession>A0A011UX36</accession>
<dbReference type="OrthoDB" id="1682150at2"/>
<keyword evidence="1" id="KW-0472">Membrane</keyword>
<dbReference type="RefSeq" id="WP_037289673.1">
    <property type="nucleotide sequence ID" value="NZ_JEOB01000004.1"/>
</dbReference>
<feature type="transmembrane region" description="Helical" evidence="1">
    <location>
        <begin position="24"/>
        <end position="50"/>
    </location>
</feature>
<dbReference type="InterPro" id="IPR025664">
    <property type="entry name" value="Spore_III_AC/AD"/>
</dbReference>
<dbReference type="AlphaFoldDB" id="A0A011UX36"/>
<sequence length="128" mass="13499">MNIVIICAFAVVSAIICKSVGNDRSIALVLTLAASAVIFMKAAGSMGGLIAQMRSLFYAQSGTDPEYIRILLKGLGICYITSFASGICRDNGESTLAEQTVLAGKTALLLIILPMLETLIGIVRTLLM</sequence>
<gene>
    <name evidence="2" type="ORF">RASY3_15735</name>
</gene>
<feature type="transmembrane region" description="Helical" evidence="1">
    <location>
        <begin position="107"/>
        <end position="127"/>
    </location>
</feature>